<evidence type="ECO:0000313" key="3">
    <source>
        <dbReference type="Proteomes" id="UP001642409"/>
    </source>
</evidence>
<organism evidence="1">
    <name type="scientific">Hexamita inflata</name>
    <dbReference type="NCBI Taxonomy" id="28002"/>
    <lineage>
        <taxon>Eukaryota</taxon>
        <taxon>Metamonada</taxon>
        <taxon>Diplomonadida</taxon>
        <taxon>Hexamitidae</taxon>
        <taxon>Hexamitinae</taxon>
        <taxon>Hexamita</taxon>
    </lineage>
</organism>
<protein>
    <submittedName>
        <fullName evidence="2">Hypothetical_protein</fullName>
    </submittedName>
</protein>
<proteinExistence type="predicted"/>
<dbReference type="EMBL" id="CAXDID020000588">
    <property type="protein sequence ID" value="CAL6104847.1"/>
    <property type="molecule type" value="Genomic_DNA"/>
</dbReference>
<evidence type="ECO:0000313" key="2">
    <source>
        <dbReference type="EMBL" id="CAL6104847.1"/>
    </source>
</evidence>
<evidence type="ECO:0000313" key="1">
    <source>
        <dbReference type="EMBL" id="CAI9967309.1"/>
    </source>
</evidence>
<reference evidence="2 3" key="2">
    <citation type="submission" date="2024-07" db="EMBL/GenBank/DDBJ databases">
        <authorList>
            <person name="Akdeniz Z."/>
        </authorList>
    </citation>
    <scope>NUCLEOTIDE SEQUENCE [LARGE SCALE GENOMIC DNA]</scope>
</reference>
<name>A0AA86R771_9EUKA</name>
<gene>
    <name evidence="1" type="ORF">HINF_LOCUS54954</name>
    <name evidence="2" type="ORF">HINF_LOCUS72980</name>
</gene>
<comment type="caution">
    <text evidence="1">The sequence shown here is derived from an EMBL/GenBank/DDBJ whole genome shotgun (WGS) entry which is preliminary data.</text>
</comment>
<dbReference type="EMBL" id="CATOUU010001019">
    <property type="protein sequence ID" value="CAI9967309.1"/>
    <property type="molecule type" value="Genomic_DNA"/>
</dbReference>
<sequence length="313" mass="36397">MQELMNDVPQILPRVRDPMEVLYACLCKALPEYDQSVIFTWVNNNRKYFQTKGQQLTLEKKYEEFIKAQFEHFAEIRTNKQRNILATAASFDHVVGTKINKLSQECDKASKDSQDQTAILGQLTSQINRADADVHDFANVHDSSSITKSFEKVHRELAACVNISETSDRNFVHQQLRKLNNEIKVVLNNQLYVQDAKNTVDLISNTLNRVQADLKAEKTQYQSKVFQKIETEIKNRFEAQVNTIRTKILNETPTNLNSTENAVKIKQFFTEMRDKMIQIVHKMNELNGTVQHYDREFQKINELGLKLEKKLEK</sequence>
<dbReference type="AlphaFoldDB" id="A0AA86R771"/>
<accession>A0AA86R771</accession>
<keyword evidence="3" id="KW-1185">Reference proteome</keyword>
<reference evidence="1" key="1">
    <citation type="submission" date="2023-06" db="EMBL/GenBank/DDBJ databases">
        <authorList>
            <person name="Kurt Z."/>
        </authorList>
    </citation>
    <scope>NUCLEOTIDE SEQUENCE</scope>
</reference>
<dbReference type="Proteomes" id="UP001642409">
    <property type="component" value="Unassembled WGS sequence"/>
</dbReference>